<accession>A0A645BDV4</accession>
<dbReference type="GO" id="GO:0046872">
    <property type="term" value="F:metal ion binding"/>
    <property type="evidence" value="ECO:0007669"/>
    <property type="project" value="UniProtKB-KW"/>
</dbReference>
<gene>
    <name evidence="6" type="primary">hcaC_2</name>
    <name evidence="6" type="ORF">SDC9_110392</name>
</gene>
<keyword evidence="4" id="KW-0411">Iron-sulfur</keyword>
<keyword evidence="1" id="KW-0001">2Fe-2S</keyword>
<dbReference type="EMBL" id="VSSQ01019456">
    <property type="protein sequence ID" value="MPM63512.1"/>
    <property type="molecule type" value="Genomic_DNA"/>
</dbReference>
<dbReference type="PANTHER" id="PTHR21496:SF23">
    <property type="entry name" value="3-PHENYLPROPIONATE_CINNAMIC ACID DIOXYGENASE FERREDOXIN SUBUNIT"/>
    <property type="match status" value="1"/>
</dbReference>
<dbReference type="GO" id="GO:0051537">
    <property type="term" value="F:2 iron, 2 sulfur cluster binding"/>
    <property type="evidence" value="ECO:0007669"/>
    <property type="project" value="UniProtKB-KW"/>
</dbReference>
<evidence type="ECO:0000256" key="1">
    <source>
        <dbReference type="ARBA" id="ARBA00022714"/>
    </source>
</evidence>
<evidence type="ECO:0000256" key="2">
    <source>
        <dbReference type="ARBA" id="ARBA00022723"/>
    </source>
</evidence>
<keyword evidence="2" id="KW-0479">Metal-binding</keyword>
<dbReference type="PROSITE" id="PS51296">
    <property type="entry name" value="RIESKE"/>
    <property type="match status" value="1"/>
</dbReference>
<evidence type="ECO:0000256" key="3">
    <source>
        <dbReference type="ARBA" id="ARBA00023004"/>
    </source>
</evidence>
<dbReference type="Pfam" id="PF00355">
    <property type="entry name" value="Rieske"/>
    <property type="match status" value="1"/>
</dbReference>
<dbReference type="Gene3D" id="2.102.10.10">
    <property type="entry name" value="Rieske [2Fe-2S] iron-sulphur domain"/>
    <property type="match status" value="1"/>
</dbReference>
<evidence type="ECO:0000259" key="5">
    <source>
        <dbReference type="PROSITE" id="PS51296"/>
    </source>
</evidence>
<comment type="caution">
    <text evidence="6">The sequence shown here is derived from an EMBL/GenBank/DDBJ whole genome shotgun (WGS) entry which is preliminary data.</text>
</comment>
<dbReference type="InterPro" id="IPR017941">
    <property type="entry name" value="Rieske_2Fe-2S"/>
</dbReference>
<sequence>MKDEEVNTVVACDASAIGEGQALKVELNGLQIALFNIGGEFFALNDRCSHGNASMSEGYVEDDFTVECPLHSARFCVRTGVPQCQPATERIATYPITIVDGKVCVTLEPTP</sequence>
<dbReference type="GO" id="GO:0051213">
    <property type="term" value="F:dioxygenase activity"/>
    <property type="evidence" value="ECO:0007669"/>
    <property type="project" value="UniProtKB-KW"/>
</dbReference>
<feature type="domain" description="Rieske" evidence="5">
    <location>
        <begin position="9"/>
        <end position="105"/>
    </location>
</feature>
<keyword evidence="6" id="KW-0560">Oxidoreductase</keyword>
<reference evidence="6" key="1">
    <citation type="submission" date="2019-08" db="EMBL/GenBank/DDBJ databases">
        <authorList>
            <person name="Kucharzyk K."/>
            <person name="Murdoch R.W."/>
            <person name="Higgins S."/>
            <person name="Loffler F."/>
        </authorList>
    </citation>
    <scope>NUCLEOTIDE SEQUENCE</scope>
</reference>
<dbReference type="NCBIfam" id="NF007422">
    <property type="entry name" value="PRK09965.1"/>
    <property type="match status" value="1"/>
</dbReference>
<dbReference type="CDD" id="cd03528">
    <property type="entry name" value="Rieske_RO_ferredoxin"/>
    <property type="match status" value="1"/>
</dbReference>
<dbReference type="NCBIfam" id="NF042948">
    <property type="entry name" value="3PPDioc_HcaC"/>
    <property type="match status" value="1"/>
</dbReference>
<dbReference type="InterPro" id="IPR053387">
    <property type="entry name" value="Ring-hydroxylating_fd"/>
</dbReference>
<dbReference type="InterPro" id="IPR036922">
    <property type="entry name" value="Rieske_2Fe-2S_sf"/>
</dbReference>
<dbReference type="SUPFAM" id="SSF50022">
    <property type="entry name" value="ISP domain"/>
    <property type="match status" value="1"/>
</dbReference>
<dbReference type="PANTHER" id="PTHR21496">
    <property type="entry name" value="FERREDOXIN-RELATED"/>
    <property type="match status" value="1"/>
</dbReference>
<evidence type="ECO:0000313" key="6">
    <source>
        <dbReference type="EMBL" id="MPM63512.1"/>
    </source>
</evidence>
<dbReference type="AlphaFoldDB" id="A0A645BDV4"/>
<keyword evidence="3" id="KW-0408">Iron</keyword>
<name>A0A645BDV4_9ZZZZ</name>
<protein>
    <submittedName>
        <fullName evidence="6">3-phenylpropionate/cinnamic acid dioxygenase ferredoxin subunit</fullName>
    </submittedName>
</protein>
<evidence type="ECO:0000256" key="4">
    <source>
        <dbReference type="ARBA" id="ARBA00023014"/>
    </source>
</evidence>
<proteinExistence type="predicted"/>
<organism evidence="6">
    <name type="scientific">bioreactor metagenome</name>
    <dbReference type="NCBI Taxonomy" id="1076179"/>
    <lineage>
        <taxon>unclassified sequences</taxon>
        <taxon>metagenomes</taxon>
        <taxon>ecological metagenomes</taxon>
    </lineage>
</organism>
<keyword evidence="6" id="KW-0223">Dioxygenase</keyword>